<accession>A0A849SM85</accession>
<reference evidence="2 3" key="1">
    <citation type="submission" date="2020-04" db="EMBL/GenBank/DDBJ databases">
        <title>Metagenomic profiling of ammonia- and methane-oxidizing microorganisms in a Dutch drinking water treatment plant.</title>
        <authorList>
            <person name="Poghosyan L."/>
            <person name="Leucker S."/>
        </authorList>
    </citation>
    <scope>NUCLEOTIDE SEQUENCE [LARGE SCALE GENOMIC DNA]</scope>
    <source>
        <strain evidence="2">S-RSF-IL-03</strain>
    </source>
</reference>
<feature type="domain" description="DUF3825" evidence="1">
    <location>
        <begin position="37"/>
        <end position="240"/>
    </location>
</feature>
<evidence type="ECO:0000313" key="3">
    <source>
        <dbReference type="Proteomes" id="UP000580839"/>
    </source>
</evidence>
<dbReference type="Proteomes" id="UP000580839">
    <property type="component" value="Unassembled WGS sequence"/>
</dbReference>
<sequence length="277" mass="31086">MTTQEELLEQLGSAYTSKVVPRLHGFAFIPDNLLEGLAREALSEHWGNNHYALEKYLAVHVPWSIEQGRFTQRNNQFYVTAGHLQTRYGTPLYLVFQRLAETGRSPWRLVAAGSRIAAPELPTPPDIPPPPAFDRGAEIVMSHDHILGDNADRVPFLRDTPPVAQMCAVSGAIQWSLNRGLHLGHWYFGQMNYVVPLYLQSRENITRAPDLVAPVQVSPGSLLVRTVLEAQMAYPNARVAVHRHDQLPAWLLEGWVAFADRVVAPEEDLEESESDEV</sequence>
<dbReference type="InterPro" id="IPR024437">
    <property type="entry name" value="DUF3825"/>
</dbReference>
<dbReference type="EMBL" id="JABFRW010000023">
    <property type="protein sequence ID" value="NOT32995.1"/>
    <property type="molecule type" value="Genomic_DNA"/>
</dbReference>
<dbReference type="AlphaFoldDB" id="A0A849SM85"/>
<gene>
    <name evidence="2" type="ORF">HOP12_02370</name>
</gene>
<comment type="caution">
    <text evidence="2">The sequence shown here is derived from an EMBL/GenBank/DDBJ whole genome shotgun (WGS) entry which is preliminary data.</text>
</comment>
<organism evidence="2 3">
    <name type="scientific">Eiseniibacteriota bacterium</name>
    <dbReference type="NCBI Taxonomy" id="2212470"/>
    <lineage>
        <taxon>Bacteria</taxon>
        <taxon>Candidatus Eiseniibacteriota</taxon>
    </lineage>
</organism>
<evidence type="ECO:0000259" key="1">
    <source>
        <dbReference type="Pfam" id="PF12873"/>
    </source>
</evidence>
<dbReference type="Pfam" id="PF12873">
    <property type="entry name" value="DUF3825"/>
    <property type="match status" value="1"/>
</dbReference>
<protein>
    <submittedName>
        <fullName evidence="2">DUF3825 domain-containing protein</fullName>
    </submittedName>
</protein>
<evidence type="ECO:0000313" key="2">
    <source>
        <dbReference type="EMBL" id="NOT32995.1"/>
    </source>
</evidence>
<proteinExistence type="predicted"/>
<name>A0A849SM85_UNCEI</name>